<evidence type="ECO:0000313" key="2">
    <source>
        <dbReference type="Proteomes" id="UP000007730"/>
    </source>
</evidence>
<organism evidence="1 2">
    <name type="scientific">Afipia carboxidovorans (strain ATCC 49405 / DSM 1227 / KCTC 32145 / OM5)</name>
    <name type="common">Oligotropha carboxidovorans</name>
    <dbReference type="NCBI Taxonomy" id="504832"/>
    <lineage>
        <taxon>Bacteria</taxon>
        <taxon>Pseudomonadati</taxon>
        <taxon>Pseudomonadota</taxon>
        <taxon>Alphaproteobacteria</taxon>
        <taxon>Hyphomicrobiales</taxon>
        <taxon>Nitrobacteraceae</taxon>
        <taxon>Afipia</taxon>
    </lineage>
</organism>
<accession>B6JB24</accession>
<sequence>MATYCVFADAENKRRADRCNTIIVTAADADAARAAAEAHIGASPGDLADFAVVDLASAPNFVVRGHPPLGGASQTVWPNTIHSL</sequence>
<dbReference type="Proteomes" id="UP000007730">
    <property type="component" value="Chromosome"/>
</dbReference>
<name>B6JB24_AFIC5</name>
<evidence type="ECO:0000313" key="1">
    <source>
        <dbReference type="EMBL" id="AEI07683.1"/>
    </source>
</evidence>
<protein>
    <submittedName>
        <fullName evidence="1">Uncharacterized protein</fullName>
    </submittedName>
</protein>
<dbReference type="EMBL" id="CP002826">
    <property type="protein sequence ID" value="AEI07683.1"/>
    <property type="molecule type" value="Genomic_DNA"/>
</dbReference>
<dbReference type="KEGG" id="ocg:OCA5_c29960"/>
<keyword evidence="2" id="KW-1185">Reference proteome</keyword>
<dbReference type="AlphaFoldDB" id="B6JB24"/>
<gene>
    <name evidence="1" type="ordered locus">OCA5_c29960</name>
</gene>
<dbReference type="KEGG" id="oca:OCAR_4962"/>
<dbReference type="HOGENOM" id="CLU_2634490_0_0_5"/>
<reference evidence="1 2" key="1">
    <citation type="journal article" date="2011" name="J. Bacteriol.">
        <title>Complete genome sequences of the chemolithoautotrophic Oligotropha carboxidovorans strains OM4 and OM5.</title>
        <authorList>
            <person name="Volland S."/>
            <person name="Rachinger M."/>
            <person name="Strittmatter A."/>
            <person name="Daniel R."/>
            <person name="Gottschalk G."/>
            <person name="Meyer O."/>
        </authorList>
    </citation>
    <scope>NUCLEOTIDE SEQUENCE [LARGE SCALE GENOMIC DNA]</scope>
    <source>
        <strain evidence="2">ATCC 49405 / DSM 1227 / KCTC 32145 / OM5</strain>
    </source>
</reference>
<dbReference type="STRING" id="504832.OCA5_c29960"/>
<dbReference type="eggNOG" id="ENOG5031APR">
    <property type="taxonomic scope" value="Bacteria"/>
</dbReference>
<dbReference type="RefSeq" id="WP_012562128.1">
    <property type="nucleotide sequence ID" value="NC_011386.1"/>
</dbReference>
<dbReference type="OrthoDB" id="9976882at2"/>
<proteinExistence type="predicted"/>